<organism evidence="1 2">
    <name type="scientific">Parelaphostrongylus tenuis</name>
    <name type="common">Meningeal worm</name>
    <dbReference type="NCBI Taxonomy" id="148309"/>
    <lineage>
        <taxon>Eukaryota</taxon>
        <taxon>Metazoa</taxon>
        <taxon>Ecdysozoa</taxon>
        <taxon>Nematoda</taxon>
        <taxon>Chromadorea</taxon>
        <taxon>Rhabditida</taxon>
        <taxon>Rhabditina</taxon>
        <taxon>Rhabditomorpha</taxon>
        <taxon>Strongyloidea</taxon>
        <taxon>Metastrongylidae</taxon>
        <taxon>Parelaphostrongylus</taxon>
    </lineage>
</organism>
<evidence type="ECO:0000313" key="1">
    <source>
        <dbReference type="EMBL" id="KAJ1364013.1"/>
    </source>
</evidence>
<keyword evidence="2" id="KW-1185">Reference proteome</keyword>
<reference evidence="1" key="1">
    <citation type="submission" date="2021-06" db="EMBL/GenBank/DDBJ databases">
        <title>Parelaphostrongylus tenuis whole genome reference sequence.</title>
        <authorList>
            <person name="Garwood T.J."/>
            <person name="Larsen P.A."/>
            <person name="Fountain-Jones N.M."/>
            <person name="Garbe J.R."/>
            <person name="Macchietto M.G."/>
            <person name="Kania S.A."/>
            <person name="Gerhold R.W."/>
            <person name="Richards J.E."/>
            <person name="Wolf T.M."/>
        </authorList>
    </citation>
    <scope>NUCLEOTIDE SEQUENCE</scope>
    <source>
        <strain evidence="1">MNPRO001-30</strain>
        <tissue evidence="1">Meninges</tissue>
    </source>
</reference>
<dbReference type="Proteomes" id="UP001196413">
    <property type="component" value="Unassembled WGS sequence"/>
</dbReference>
<gene>
    <name evidence="1" type="ORF">KIN20_023996</name>
</gene>
<proteinExistence type="predicted"/>
<comment type="caution">
    <text evidence="1">The sequence shown here is derived from an EMBL/GenBank/DDBJ whole genome shotgun (WGS) entry which is preliminary data.</text>
</comment>
<evidence type="ECO:0000313" key="2">
    <source>
        <dbReference type="Proteomes" id="UP001196413"/>
    </source>
</evidence>
<dbReference type="EMBL" id="JAHQIW010004848">
    <property type="protein sequence ID" value="KAJ1364013.1"/>
    <property type="molecule type" value="Genomic_DNA"/>
</dbReference>
<protein>
    <submittedName>
        <fullName evidence="1">Uncharacterized protein</fullName>
    </submittedName>
</protein>
<name>A0AAD5MWF6_PARTN</name>
<sequence length="100" mass="11386">MKRAVEWTLKKCKRPLGRPPKLWADMFVIGANHLRTADGSELGFSEWASSTFTLLEEGPPPWMTFSVRQKRLESYAGTCASNEDNRTSIQVSNTVFHNLR</sequence>
<accession>A0AAD5MWF6</accession>
<dbReference type="AlphaFoldDB" id="A0AAD5MWF6"/>